<proteinExistence type="predicted"/>
<dbReference type="Proteomes" id="UP000067206">
    <property type="component" value="Chromosome"/>
</dbReference>
<reference evidence="2 3" key="1">
    <citation type="submission" date="2014-12" db="EMBL/GenBank/DDBJ databases">
        <title>Complete genome sequence of Bifidobacterium longum subsp. infantis BT1.</title>
        <authorList>
            <person name="Kim J.F."/>
            <person name="Kwak M.-J."/>
        </authorList>
    </citation>
    <scope>NUCLEOTIDE SEQUENCE [LARGE SCALE GENOMIC DNA]</scope>
    <source>
        <strain evidence="2 3">BT1</strain>
    </source>
</reference>
<feature type="compositionally biased region" description="Polar residues" evidence="1">
    <location>
        <begin position="1"/>
        <end position="11"/>
    </location>
</feature>
<gene>
    <name evidence="2" type="ORF">RY67_1584</name>
</gene>
<evidence type="ECO:0000256" key="1">
    <source>
        <dbReference type="SAM" id="MobiDB-lite"/>
    </source>
</evidence>
<evidence type="ECO:0000313" key="2">
    <source>
        <dbReference type="EMBL" id="ALE09602.1"/>
    </source>
</evidence>
<dbReference type="EMBL" id="CP010411">
    <property type="protein sequence ID" value="ALE09602.1"/>
    <property type="molecule type" value="Genomic_DNA"/>
</dbReference>
<dbReference type="AlphaFoldDB" id="A0A0M4LVM8"/>
<sequence>MIRPNTLTAIQTPAKKANSRPYARPFASRGPRRDTYRSSTRPGSERAHASAPLSIALFNPCIVQL</sequence>
<evidence type="ECO:0000313" key="3">
    <source>
        <dbReference type="Proteomes" id="UP000067206"/>
    </source>
</evidence>
<organism evidence="2 3">
    <name type="scientific">Bifidobacterium longum subsp. infantis</name>
    <dbReference type="NCBI Taxonomy" id="1682"/>
    <lineage>
        <taxon>Bacteria</taxon>
        <taxon>Bacillati</taxon>
        <taxon>Actinomycetota</taxon>
        <taxon>Actinomycetes</taxon>
        <taxon>Bifidobacteriales</taxon>
        <taxon>Bifidobacteriaceae</taxon>
        <taxon>Bifidobacterium</taxon>
    </lineage>
</organism>
<accession>A0A0M4LVM8</accession>
<feature type="region of interest" description="Disordered" evidence="1">
    <location>
        <begin position="1"/>
        <end position="49"/>
    </location>
</feature>
<name>A0A0M4LVM8_BIFLI</name>
<protein>
    <submittedName>
        <fullName evidence="2">Uncharacterized protein</fullName>
    </submittedName>
</protein>